<dbReference type="AlphaFoldDB" id="A0A1G8N3T0"/>
<keyword evidence="3" id="KW-1185">Reference proteome</keyword>
<dbReference type="Proteomes" id="UP000199340">
    <property type="component" value="Unassembled WGS sequence"/>
</dbReference>
<evidence type="ECO:0000313" key="3">
    <source>
        <dbReference type="Proteomes" id="UP000199340"/>
    </source>
</evidence>
<evidence type="ECO:0000256" key="1">
    <source>
        <dbReference type="SAM" id="Phobius"/>
    </source>
</evidence>
<keyword evidence="1" id="KW-0812">Transmembrane</keyword>
<organism evidence="2 3">
    <name type="scientific">Lutimaribacter saemankumensis</name>
    <dbReference type="NCBI Taxonomy" id="490829"/>
    <lineage>
        <taxon>Bacteria</taxon>
        <taxon>Pseudomonadati</taxon>
        <taxon>Pseudomonadota</taxon>
        <taxon>Alphaproteobacteria</taxon>
        <taxon>Rhodobacterales</taxon>
        <taxon>Roseobacteraceae</taxon>
        <taxon>Lutimaribacter</taxon>
    </lineage>
</organism>
<dbReference type="EMBL" id="FNEB01000005">
    <property type="protein sequence ID" value="SDI74818.1"/>
    <property type="molecule type" value="Genomic_DNA"/>
</dbReference>
<gene>
    <name evidence="2" type="ORF">SAMN05421850_10556</name>
</gene>
<dbReference type="STRING" id="490829.SAMN05421850_10556"/>
<keyword evidence="1" id="KW-1133">Transmembrane helix</keyword>
<feature type="transmembrane region" description="Helical" evidence="1">
    <location>
        <begin position="20"/>
        <end position="41"/>
    </location>
</feature>
<sequence length="104" mass="11536">MWTPDYFLGPWKLALETSRAMFDAQAVIAMRLGGMAGFWAVSTGETTRMVTEKPRALLKAQWAMQKALLEGQPPDAILRAGLKPIRKKAGKNARRLAALGPKRR</sequence>
<dbReference type="OrthoDB" id="7869201at2"/>
<protein>
    <recommendedName>
        <fullName evidence="4">Antifreeze protein</fullName>
    </recommendedName>
</protein>
<keyword evidence="1" id="KW-0472">Membrane</keyword>
<reference evidence="2 3" key="1">
    <citation type="submission" date="2016-10" db="EMBL/GenBank/DDBJ databases">
        <authorList>
            <person name="de Groot N.N."/>
        </authorList>
    </citation>
    <scope>NUCLEOTIDE SEQUENCE [LARGE SCALE GENOMIC DNA]</scope>
    <source>
        <strain evidence="2 3">DSM 28010</strain>
    </source>
</reference>
<evidence type="ECO:0008006" key="4">
    <source>
        <dbReference type="Google" id="ProtNLM"/>
    </source>
</evidence>
<accession>A0A1G8N3T0</accession>
<proteinExistence type="predicted"/>
<dbReference type="RefSeq" id="WP_090028688.1">
    <property type="nucleotide sequence ID" value="NZ_FNEB01000005.1"/>
</dbReference>
<evidence type="ECO:0000313" key="2">
    <source>
        <dbReference type="EMBL" id="SDI74818.1"/>
    </source>
</evidence>
<name>A0A1G8N3T0_9RHOB</name>